<comment type="function">
    <text evidence="3">Nucleoside triphosphate pyrophosphatase. May have a dual role in cell division arrest and in preventing the incorporation of modified nucleotides into cellular nucleic acids.</text>
</comment>
<dbReference type="Pfam" id="PF00293">
    <property type="entry name" value="NUDIX"/>
    <property type="match status" value="1"/>
</dbReference>
<dbReference type="InterPro" id="IPR015797">
    <property type="entry name" value="NUDIX_hydrolase-like_dom_sf"/>
</dbReference>
<comment type="cofactor">
    <cofactor evidence="1 3">
        <name>a divalent metal cation</name>
        <dbReference type="ChEBI" id="CHEBI:60240"/>
    </cofactor>
</comment>
<comment type="similarity">
    <text evidence="3">Belongs to the Maf family.</text>
</comment>
<evidence type="ECO:0000259" key="4">
    <source>
        <dbReference type="PROSITE" id="PS51462"/>
    </source>
</evidence>
<dbReference type="Gene3D" id="3.90.79.10">
    <property type="entry name" value="Nucleoside Triphosphate Pyrophosphohydrolase"/>
    <property type="match status" value="1"/>
</dbReference>
<dbReference type="Pfam" id="PF02545">
    <property type="entry name" value="Maf"/>
    <property type="match status" value="1"/>
</dbReference>
<keyword evidence="6" id="KW-1185">Reference proteome</keyword>
<evidence type="ECO:0000256" key="2">
    <source>
        <dbReference type="ARBA" id="ARBA00022801"/>
    </source>
</evidence>
<dbReference type="SUPFAM" id="SSF52972">
    <property type="entry name" value="ITPase-like"/>
    <property type="match status" value="1"/>
</dbReference>
<dbReference type="InterPro" id="IPR003697">
    <property type="entry name" value="Maf-like"/>
</dbReference>
<dbReference type="PROSITE" id="PS51462">
    <property type="entry name" value="NUDIX"/>
    <property type="match status" value="1"/>
</dbReference>
<dbReference type="EMBL" id="AP026798">
    <property type="protein sequence ID" value="BDR53658.1"/>
    <property type="molecule type" value="Genomic_DNA"/>
</dbReference>
<dbReference type="InterPro" id="IPR029001">
    <property type="entry name" value="ITPase-like_fam"/>
</dbReference>
<comment type="catalytic activity">
    <reaction evidence="3">
        <text>a 2'-deoxyribonucleoside 5'-triphosphate + H2O = a 2'-deoxyribonucleoside 5'-phosphate + diphosphate + H(+)</text>
        <dbReference type="Rhea" id="RHEA:44644"/>
        <dbReference type="ChEBI" id="CHEBI:15377"/>
        <dbReference type="ChEBI" id="CHEBI:15378"/>
        <dbReference type="ChEBI" id="CHEBI:33019"/>
        <dbReference type="ChEBI" id="CHEBI:61560"/>
        <dbReference type="ChEBI" id="CHEBI:65317"/>
        <dbReference type="EC" id="3.6.1.9"/>
    </reaction>
</comment>
<organism evidence="5 6">
    <name type="scientific">Bombiscardovia nodaiensis</name>
    <dbReference type="NCBI Taxonomy" id="2932181"/>
    <lineage>
        <taxon>Bacteria</taxon>
        <taxon>Bacillati</taxon>
        <taxon>Actinomycetota</taxon>
        <taxon>Actinomycetes</taxon>
        <taxon>Bifidobacteriales</taxon>
        <taxon>Bifidobacteriaceae</taxon>
        <taxon>Bombiscardovia</taxon>
    </lineage>
</organism>
<reference evidence="5 6" key="1">
    <citation type="journal article" date="2023" name="Microbiol. Spectr.">
        <title>Symbiosis of Carpenter Bees with Uncharacterized Lactic Acid Bacteria Showing NAD Auxotrophy.</title>
        <authorList>
            <person name="Kawasaki S."/>
            <person name="Ozawa K."/>
            <person name="Mori T."/>
            <person name="Yamamoto A."/>
            <person name="Ito M."/>
            <person name="Ohkuma M."/>
            <person name="Sakamoto M."/>
            <person name="Matsutani M."/>
        </authorList>
    </citation>
    <scope>NUCLEOTIDE SEQUENCE [LARGE SCALE GENOMIC DNA]</scope>
    <source>
        <strain evidence="5 6">Kim37-2</strain>
    </source>
</reference>
<dbReference type="SUPFAM" id="SSF55811">
    <property type="entry name" value="Nudix"/>
    <property type="match status" value="1"/>
</dbReference>
<feature type="domain" description="Nudix hydrolase" evidence="4">
    <location>
        <begin position="296"/>
        <end position="433"/>
    </location>
</feature>
<dbReference type="PANTHER" id="PTHR43213:SF5">
    <property type="entry name" value="BIFUNCTIONAL DTTP_UTP PYROPHOSPHATASE_METHYLTRANSFERASE PROTEIN-RELATED"/>
    <property type="match status" value="1"/>
</dbReference>
<feature type="active site" description="Proton acceptor" evidence="3">
    <location>
        <position position="129"/>
    </location>
</feature>
<dbReference type="EC" id="3.6.1.9" evidence="3"/>
<keyword evidence="3" id="KW-0546">Nucleotide metabolism</keyword>
<accession>A0ABM8B9S9</accession>
<dbReference type="HAMAP" id="MF_00528">
    <property type="entry name" value="Maf"/>
    <property type="match status" value="1"/>
</dbReference>
<proteinExistence type="inferred from homology"/>
<comment type="subcellular location">
    <subcellularLocation>
        <location evidence="3">Cytoplasm</location>
    </subcellularLocation>
</comment>
<evidence type="ECO:0000313" key="6">
    <source>
        <dbReference type="Proteomes" id="UP001321766"/>
    </source>
</evidence>
<dbReference type="PROSITE" id="PS00893">
    <property type="entry name" value="NUDIX_BOX"/>
    <property type="match status" value="1"/>
</dbReference>
<evidence type="ECO:0000313" key="5">
    <source>
        <dbReference type="EMBL" id="BDR53658.1"/>
    </source>
</evidence>
<sequence>MTIPVILASQSPSRRRLLAQAGIQPQIRTSGVDEPQTLADAALAAEMSLEQLPVHDRVAILARAKAGAVHATLKQVVAAEEAASGQEYCSRPLEEGYGSVHLVRDLSEVVASSAGMNTAARGPLIIGCDSLFEFRGQAQGKPHDPQLALERLMSMRGESGTLWTGHCVIDLASGRQAEAVSQARVSFGDYCEADMEAYVATGEPLEVAGSFTLEGLGSAFIERIDGDPSGVEGLSLPLVRKLVEELGFAWPDLWNREAERARKSVVNPQHSLAPKENVQQPGDGWVDCLCGHLHWGLNGAAGVLLARRDPGSGRVSEVLLQHRATWSAEGGTWGVPGGALADGESPLEGALRESYEEAGIRPQDVDVVGTYVEDHGPWAYTTVFALEKPGHRVQPQMNDDESIELAWVPLDQVADRKLLGAFGRDWPAFLERLQAVGA</sequence>
<comment type="catalytic activity">
    <reaction evidence="3">
        <text>a ribonucleoside 5'-triphosphate + H2O = a ribonucleoside 5'-phosphate + diphosphate + H(+)</text>
        <dbReference type="Rhea" id="RHEA:23996"/>
        <dbReference type="ChEBI" id="CHEBI:15377"/>
        <dbReference type="ChEBI" id="CHEBI:15378"/>
        <dbReference type="ChEBI" id="CHEBI:33019"/>
        <dbReference type="ChEBI" id="CHEBI:58043"/>
        <dbReference type="ChEBI" id="CHEBI:61557"/>
        <dbReference type="EC" id="3.6.1.9"/>
    </reaction>
</comment>
<keyword evidence="3" id="KW-0963">Cytoplasm</keyword>
<evidence type="ECO:0000256" key="3">
    <source>
        <dbReference type="HAMAP-Rule" id="MF_00528"/>
    </source>
</evidence>
<dbReference type="NCBIfam" id="TIGR00172">
    <property type="entry name" value="maf"/>
    <property type="match status" value="1"/>
</dbReference>
<protein>
    <recommendedName>
        <fullName evidence="3">Nucleoside triphosphate pyrophosphatase</fullName>
        <ecNumber evidence="3">3.6.1.9</ecNumber>
    </recommendedName>
    <alternativeName>
        <fullName evidence="3">Nucleotide pyrophosphatase</fullName>
        <shortName evidence="3">Nucleotide PPase</shortName>
    </alternativeName>
</protein>
<gene>
    <name evidence="5" type="primary">maf</name>
    <name evidence="5" type="ORF">KIM372_15650</name>
</gene>
<dbReference type="InterPro" id="IPR020084">
    <property type="entry name" value="NUDIX_hydrolase_CS"/>
</dbReference>
<dbReference type="CDD" id="cd18877">
    <property type="entry name" value="NUDIX_Hydrolase"/>
    <property type="match status" value="1"/>
</dbReference>
<dbReference type="CDD" id="cd00555">
    <property type="entry name" value="Maf"/>
    <property type="match status" value="1"/>
</dbReference>
<name>A0ABM8B9S9_9BIFI</name>
<dbReference type="Gene3D" id="3.90.950.10">
    <property type="match status" value="1"/>
</dbReference>
<dbReference type="InterPro" id="IPR000086">
    <property type="entry name" value="NUDIX_hydrolase_dom"/>
</dbReference>
<dbReference type="Proteomes" id="UP001321766">
    <property type="component" value="Chromosome"/>
</dbReference>
<keyword evidence="2 3" id="KW-0378">Hydrolase</keyword>
<dbReference type="PANTHER" id="PTHR43213">
    <property type="entry name" value="BIFUNCTIONAL DTTP/UTP PYROPHOSPHATASE/METHYLTRANSFERASE PROTEIN-RELATED"/>
    <property type="match status" value="1"/>
</dbReference>
<evidence type="ECO:0000256" key="1">
    <source>
        <dbReference type="ARBA" id="ARBA00001968"/>
    </source>
</evidence>
<comment type="caution">
    <text evidence="3">Lacks conserved residue(s) required for the propagation of feature annotation.</text>
</comment>